<evidence type="ECO:0000313" key="3">
    <source>
        <dbReference type="Proteomes" id="UP001150217"/>
    </source>
</evidence>
<proteinExistence type="predicted"/>
<sequence length="195" mass="20586">MGLSEKELPPYPTTEQRMTFGTFYGSLSTGDNAHGEAQTKLAHTQSTTYLSGSSASAKYPQSLLSNTAASDEQRLKAGGRSLTAAFGDSESFPIPSDVAPPAILSFVDPVFNLSPHVQIPLSAAVKHTPSYTAAMHGSQIPTSAYSPVTRRSYGSQSPSIVASALPASGRNPPSEPGEQMRPGTIYREEDFYGGI</sequence>
<reference evidence="2" key="1">
    <citation type="submission" date="2022-08" db="EMBL/GenBank/DDBJ databases">
        <title>A Global Phylogenomic Analysis of the Shiitake Genus Lentinula.</title>
        <authorList>
            <consortium name="DOE Joint Genome Institute"/>
            <person name="Sierra-Patev S."/>
            <person name="Min B."/>
            <person name="Naranjo-Ortiz M."/>
            <person name="Looney B."/>
            <person name="Konkel Z."/>
            <person name="Slot J.C."/>
            <person name="Sakamoto Y."/>
            <person name="Steenwyk J.L."/>
            <person name="Rokas A."/>
            <person name="Carro J."/>
            <person name="Camarero S."/>
            <person name="Ferreira P."/>
            <person name="Molpeceres G."/>
            <person name="Ruiz-Duenas F.J."/>
            <person name="Serrano A."/>
            <person name="Henrissat B."/>
            <person name="Drula E."/>
            <person name="Hughes K.W."/>
            <person name="Mata J.L."/>
            <person name="Ishikawa N.K."/>
            <person name="Vargas-Isla R."/>
            <person name="Ushijima S."/>
            <person name="Smith C.A."/>
            <person name="Ahrendt S."/>
            <person name="Andreopoulos W."/>
            <person name="He G."/>
            <person name="Labutti K."/>
            <person name="Lipzen A."/>
            <person name="Ng V."/>
            <person name="Riley R."/>
            <person name="Sandor L."/>
            <person name="Barry K."/>
            <person name="Martinez A.T."/>
            <person name="Xiao Y."/>
            <person name="Gibbons J.G."/>
            <person name="Terashima K."/>
            <person name="Grigoriev I.V."/>
            <person name="Hibbett D.S."/>
        </authorList>
    </citation>
    <scope>NUCLEOTIDE SEQUENCE</scope>
    <source>
        <strain evidence="2">RHP3577 ss4</strain>
    </source>
</reference>
<name>A0ABQ8VUA4_9AGAR</name>
<gene>
    <name evidence="2" type="ORF">C8R41DRAFT_81123</name>
</gene>
<evidence type="ECO:0000313" key="2">
    <source>
        <dbReference type="EMBL" id="KAJ4499035.1"/>
    </source>
</evidence>
<dbReference type="Proteomes" id="UP001150217">
    <property type="component" value="Unassembled WGS sequence"/>
</dbReference>
<keyword evidence="3" id="KW-1185">Reference proteome</keyword>
<dbReference type="EMBL" id="JANVFT010000012">
    <property type="protein sequence ID" value="KAJ4499035.1"/>
    <property type="molecule type" value="Genomic_DNA"/>
</dbReference>
<evidence type="ECO:0000256" key="1">
    <source>
        <dbReference type="SAM" id="MobiDB-lite"/>
    </source>
</evidence>
<comment type="caution">
    <text evidence="2">The sequence shown here is derived from an EMBL/GenBank/DDBJ whole genome shotgun (WGS) entry which is preliminary data.</text>
</comment>
<organism evidence="2 3">
    <name type="scientific">Lentinula lateritia</name>
    <dbReference type="NCBI Taxonomy" id="40482"/>
    <lineage>
        <taxon>Eukaryota</taxon>
        <taxon>Fungi</taxon>
        <taxon>Dikarya</taxon>
        <taxon>Basidiomycota</taxon>
        <taxon>Agaricomycotina</taxon>
        <taxon>Agaricomycetes</taxon>
        <taxon>Agaricomycetidae</taxon>
        <taxon>Agaricales</taxon>
        <taxon>Marasmiineae</taxon>
        <taxon>Omphalotaceae</taxon>
        <taxon>Lentinula</taxon>
    </lineage>
</organism>
<accession>A0ABQ8VUA4</accession>
<protein>
    <submittedName>
        <fullName evidence="2">Uncharacterized protein</fullName>
    </submittedName>
</protein>
<feature type="region of interest" description="Disordered" evidence="1">
    <location>
        <begin position="142"/>
        <end position="187"/>
    </location>
</feature>